<reference evidence="1" key="1">
    <citation type="journal article" date="2021" name="Mol. Ecol. Resour.">
        <title>Apolygus lucorum genome provides insights into omnivorousness and mesophyll feeding.</title>
        <authorList>
            <person name="Liu Y."/>
            <person name="Liu H."/>
            <person name="Wang H."/>
            <person name="Huang T."/>
            <person name="Liu B."/>
            <person name="Yang B."/>
            <person name="Yin L."/>
            <person name="Li B."/>
            <person name="Zhang Y."/>
            <person name="Zhang S."/>
            <person name="Jiang F."/>
            <person name="Zhang X."/>
            <person name="Ren Y."/>
            <person name="Wang B."/>
            <person name="Wang S."/>
            <person name="Lu Y."/>
            <person name="Wu K."/>
            <person name="Fan W."/>
            <person name="Wang G."/>
        </authorList>
    </citation>
    <scope>NUCLEOTIDE SEQUENCE</scope>
    <source>
        <strain evidence="1">12Hb</strain>
    </source>
</reference>
<name>A0A8S9WPD4_APOLU</name>
<dbReference type="AlphaFoldDB" id="A0A8S9WPD4"/>
<evidence type="ECO:0000313" key="1">
    <source>
        <dbReference type="EMBL" id="KAF6198001.1"/>
    </source>
</evidence>
<sequence length="69" mass="7511">MSRALHIFSSAPTSEAWIIDFPSPEMMKSTANVGKQAEILGKVTVSEILGDCQRFPCLPHVLGDTILSH</sequence>
<proteinExistence type="predicted"/>
<comment type="caution">
    <text evidence="1">The sequence shown here is derived from an EMBL/GenBank/DDBJ whole genome shotgun (WGS) entry which is preliminary data.</text>
</comment>
<keyword evidence="2" id="KW-1185">Reference proteome</keyword>
<organism evidence="1 2">
    <name type="scientific">Apolygus lucorum</name>
    <name type="common">Small green plant bug</name>
    <name type="synonym">Lygocoris lucorum</name>
    <dbReference type="NCBI Taxonomy" id="248454"/>
    <lineage>
        <taxon>Eukaryota</taxon>
        <taxon>Metazoa</taxon>
        <taxon>Ecdysozoa</taxon>
        <taxon>Arthropoda</taxon>
        <taxon>Hexapoda</taxon>
        <taxon>Insecta</taxon>
        <taxon>Pterygota</taxon>
        <taxon>Neoptera</taxon>
        <taxon>Paraneoptera</taxon>
        <taxon>Hemiptera</taxon>
        <taxon>Heteroptera</taxon>
        <taxon>Panheteroptera</taxon>
        <taxon>Cimicomorpha</taxon>
        <taxon>Miridae</taxon>
        <taxon>Mirini</taxon>
        <taxon>Apolygus</taxon>
    </lineage>
</organism>
<dbReference type="EMBL" id="WIXP02000016">
    <property type="protein sequence ID" value="KAF6198001.1"/>
    <property type="molecule type" value="Genomic_DNA"/>
</dbReference>
<dbReference type="Proteomes" id="UP000466442">
    <property type="component" value="Linkage Group LG16"/>
</dbReference>
<evidence type="ECO:0000313" key="2">
    <source>
        <dbReference type="Proteomes" id="UP000466442"/>
    </source>
</evidence>
<protein>
    <submittedName>
        <fullName evidence="1">Uncharacterized protein</fullName>
    </submittedName>
</protein>
<gene>
    <name evidence="1" type="ORF">GE061_007746</name>
</gene>
<accession>A0A8S9WPD4</accession>